<evidence type="ECO:0000256" key="14">
    <source>
        <dbReference type="ARBA" id="ARBA00051245"/>
    </source>
</evidence>
<comment type="similarity">
    <text evidence="2">Belongs to the CpsC/CapA family.</text>
</comment>
<dbReference type="Gene3D" id="3.40.50.300">
    <property type="entry name" value="P-loop containing nucleotide triphosphate hydrolases"/>
    <property type="match status" value="1"/>
</dbReference>
<keyword evidence="6" id="KW-0808">Transferase</keyword>
<dbReference type="Pfam" id="PF10609">
    <property type="entry name" value="ParA"/>
    <property type="match status" value="1"/>
</dbReference>
<keyword evidence="9" id="KW-0418">Kinase</keyword>
<evidence type="ECO:0000256" key="15">
    <source>
        <dbReference type="SAM" id="Coils"/>
    </source>
</evidence>
<dbReference type="GO" id="GO:0004715">
    <property type="term" value="F:non-membrane spanning protein tyrosine kinase activity"/>
    <property type="evidence" value="ECO:0007669"/>
    <property type="project" value="UniProtKB-EC"/>
</dbReference>
<dbReference type="InterPro" id="IPR027417">
    <property type="entry name" value="P-loop_NTPase"/>
</dbReference>
<keyword evidence="13" id="KW-0829">Tyrosine-protein kinase</keyword>
<keyword evidence="11 16" id="KW-1133">Transmembrane helix</keyword>
<dbReference type="Pfam" id="PF02706">
    <property type="entry name" value="Wzz"/>
    <property type="match status" value="1"/>
</dbReference>
<comment type="subcellular location">
    <subcellularLocation>
        <location evidence="1">Cell membrane</location>
        <topology evidence="1">Multi-pass membrane protein</topology>
    </subcellularLocation>
</comment>
<feature type="transmembrane region" description="Helical" evidence="16">
    <location>
        <begin position="24"/>
        <end position="45"/>
    </location>
</feature>
<dbReference type="PANTHER" id="PTHR32309">
    <property type="entry name" value="TYROSINE-PROTEIN KINASE"/>
    <property type="match status" value="1"/>
</dbReference>
<sequence>MEMDNSQIEQTDEGLDLRRYFSVFWHWAWLIILVGLLVGVAAFTISISMTPFYQSTTTVLLNTASATESTDYSSVMMSEQLTSTYSLMMTKDPVLNQVAEQLDLDYPVEDIKKWITVTPISDTQLIEVTVETSHPILSANIANAIVTVFAAQIQDIQAQRFSQSKATLETQMADIENQISIYSAQAERTYITEDKAELETKIAQYREMYSNLLLSYEQVRLAEAQSVSSVVQVEPATLNLIPVRPKVMQNTVLAAVAAILLTVGIIAVREALDDTIKTPEEINRKFNLPVLGVINHHEHEKKSPITLTDSRSPTAEAYRTLRTNVNYTSVDRPLRTLMVTSAEAGEGKTMTIANLGVVMAQNGKQVIIADCDLRHPRVHTYFGLANQLGMSTLFSHADLELSGIRQPTKVERLTVVTTGSLPPNPAELMGSQRMRAILTLMSQAADVVLIDTPPTLAVTDAAALAPSMDGVILVVCPGKTRTSALRQTLEQMRQVNAHVLGVVLNDVIIRGRAYGYQYKYYQNFSAYQNYHGTKPTGKK</sequence>
<keyword evidence="15" id="KW-0175">Coiled coil</keyword>
<dbReference type="SUPFAM" id="SSF52540">
    <property type="entry name" value="P-loop containing nucleoside triphosphate hydrolases"/>
    <property type="match status" value="1"/>
</dbReference>
<evidence type="ECO:0000256" key="11">
    <source>
        <dbReference type="ARBA" id="ARBA00022989"/>
    </source>
</evidence>
<evidence type="ECO:0000256" key="5">
    <source>
        <dbReference type="ARBA" id="ARBA00022475"/>
    </source>
</evidence>
<dbReference type="InterPro" id="IPR033756">
    <property type="entry name" value="YlxH/NBP35"/>
</dbReference>
<evidence type="ECO:0000259" key="17">
    <source>
        <dbReference type="Pfam" id="PF02706"/>
    </source>
</evidence>
<evidence type="ECO:0000256" key="3">
    <source>
        <dbReference type="ARBA" id="ARBA00007316"/>
    </source>
</evidence>
<feature type="coiled-coil region" evidence="15">
    <location>
        <begin position="158"/>
        <end position="215"/>
    </location>
</feature>
<organism evidence="18 19">
    <name type="scientific">Pelolinea submarina</name>
    <dbReference type="NCBI Taxonomy" id="913107"/>
    <lineage>
        <taxon>Bacteria</taxon>
        <taxon>Bacillati</taxon>
        <taxon>Chloroflexota</taxon>
        <taxon>Anaerolineae</taxon>
        <taxon>Anaerolineales</taxon>
        <taxon>Anaerolineaceae</taxon>
        <taxon>Pelolinea</taxon>
    </lineage>
</organism>
<dbReference type="PANTHER" id="PTHR32309:SF31">
    <property type="entry name" value="CAPSULAR EXOPOLYSACCHARIDE FAMILY"/>
    <property type="match status" value="1"/>
</dbReference>
<dbReference type="GO" id="GO:0005886">
    <property type="term" value="C:plasma membrane"/>
    <property type="evidence" value="ECO:0007669"/>
    <property type="project" value="UniProtKB-SubCell"/>
</dbReference>
<keyword evidence="12 16" id="KW-0472">Membrane</keyword>
<name>A0A347ZU91_9CHLR</name>
<evidence type="ECO:0000256" key="13">
    <source>
        <dbReference type="ARBA" id="ARBA00023137"/>
    </source>
</evidence>
<dbReference type="GO" id="GO:0005524">
    <property type="term" value="F:ATP binding"/>
    <property type="evidence" value="ECO:0007669"/>
    <property type="project" value="UniProtKB-KW"/>
</dbReference>
<dbReference type="OrthoDB" id="9794577at2"/>
<keyword evidence="7 16" id="KW-0812">Transmembrane</keyword>
<dbReference type="EMBL" id="QUMS01000001">
    <property type="protein sequence ID" value="REG10544.1"/>
    <property type="molecule type" value="Genomic_DNA"/>
</dbReference>
<keyword evidence="19" id="KW-1185">Reference proteome</keyword>
<dbReference type="GO" id="GO:0042802">
    <property type="term" value="F:identical protein binding"/>
    <property type="evidence" value="ECO:0007669"/>
    <property type="project" value="UniProtKB-ARBA"/>
</dbReference>
<dbReference type="Proteomes" id="UP000256388">
    <property type="component" value="Unassembled WGS sequence"/>
</dbReference>
<keyword evidence="10" id="KW-0067">ATP-binding</keyword>
<dbReference type="NCBIfam" id="TIGR01007">
    <property type="entry name" value="eps_fam"/>
    <property type="match status" value="1"/>
</dbReference>
<evidence type="ECO:0000256" key="4">
    <source>
        <dbReference type="ARBA" id="ARBA00011903"/>
    </source>
</evidence>
<dbReference type="EC" id="2.7.10.2" evidence="4"/>
<reference evidence="18 19" key="1">
    <citation type="submission" date="2018-08" db="EMBL/GenBank/DDBJ databases">
        <title>Genomic Encyclopedia of Type Strains, Phase IV (KMG-IV): sequencing the most valuable type-strain genomes for metagenomic binning, comparative biology and taxonomic classification.</title>
        <authorList>
            <person name="Goeker M."/>
        </authorList>
    </citation>
    <scope>NUCLEOTIDE SEQUENCE [LARGE SCALE GENOMIC DNA]</scope>
    <source>
        <strain evidence="18 19">DSM 23923</strain>
    </source>
</reference>
<evidence type="ECO:0000256" key="7">
    <source>
        <dbReference type="ARBA" id="ARBA00022692"/>
    </source>
</evidence>
<evidence type="ECO:0000256" key="8">
    <source>
        <dbReference type="ARBA" id="ARBA00022741"/>
    </source>
</evidence>
<dbReference type="InterPro" id="IPR005702">
    <property type="entry name" value="Wzc-like_C"/>
</dbReference>
<keyword evidence="5" id="KW-1003">Cell membrane</keyword>
<evidence type="ECO:0000256" key="1">
    <source>
        <dbReference type="ARBA" id="ARBA00004651"/>
    </source>
</evidence>
<evidence type="ECO:0000256" key="10">
    <source>
        <dbReference type="ARBA" id="ARBA00022840"/>
    </source>
</evidence>
<accession>A0A347ZU91</accession>
<evidence type="ECO:0000313" key="18">
    <source>
        <dbReference type="EMBL" id="REG10544.1"/>
    </source>
</evidence>
<comment type="catalytic activity">
    <reaction evidence="14">
        <text>L-tyrosyl-[protein] + ATP = O-phospho-L-tyrosyl-[protein] + ADP + H(+)</text>
        <dbReference type="Rhea" id="RHEA:10596"/>
        <dbReference type="Rhea" id="RHEA-COMP:10136"/>
        <dbReference type="Rhea" id="RHEA-COMP:20101"/>
        <dbReference type="ChEBI" id="CHEBI:15378"/>
        <dbReference type="ChEBI" id="CHEBI:30616"/>
        <dbReference type="ChEBI" id="CHEBI:46858"/>
        <dbReference type="ChEBI" id="CHEBI:61978"/>
        <dbReference type="ChEBI" id="CHEBI:456216"/>
        <dbReference type="EC" id="2.7.10.2"/>
    </reaction>
</comment>
<evidence type="ECO:0000256" key="16">
    <source>
        <dbReference type="SAM" id="Phobius"/>
    </source>
</evidence>
<protein>
    <recommendedName>
        <fullName evidence="4">non-specific protein-tyrosine kinase</fullName>
        <ecNumber evidence="4">2.7.10.2</ecNumber>
    </recommendedName>
</protein>
<dbReference type="CDD" id="cd05387">
    <property type="entry name" value="BY-kinase"/>
    <property type="match status" value="1"/>
</dbReference>
<proteinExistence type="inferred from homology"/>
<evidence type="ECO:0000256" key="2">
    <source>
        <dbReference type="ARBA" id="ARBA00006683"/>
    </source>
</evidence>
<evidence type="ECO:0000256" key="6">
    <source>
        <dbReference type="ARBA" id="ARBA00022679"/>
    </source>
</evidence>
<dbReference type="AlphaFoldDB" id="A0A347ZU91"/>
<feature type="domain" description="Polysaccharide chain length determinant N-terminal" evidence="17">
    <location>
        <begin position="14"/>
        <end position="102"/>
    </location>
</feature>
<evidence type="ECO:0000313" key="19">
    <source>
        <dbReference type="Proteomes" id="UP000256388"/>
    </source>
</evidence>
<comment type="caution">
    <text evidence="18">The sequence shown here is derived from an EMBL/GenBank/DDBJ whole genome shotgun (WGS) entry which is preliminary data.</text>
</comment>
<keyword evidence="8" id="KW-0547">Nucleotide-binding</keyword>
<gene>
    <name evidence="18" type="ORF">DFR64_0403</name>
</gene>
<dbReference type="FunFam" id="3.40.50.300:FF:000527">
    <property type="entry name" value="Tyrosine-protein kinase etk"/>
    <property type="match status" value="1"/>
</dbReference>
<evidence type="ECO:0000256" key="9">
    <source>
        <dbReference type="ARBA" id="ARBA00022777"/>
    </source>
</evidence>
<evidence type="ECO:0000256" key="12">
    <source>
        <dbReference type="ARBA" id="ARBA00023136"/>
    </source>
</evidence>
<dbReference type="InterPro" id="IPR003856">
    <property type="entry name" value="LPS_length_determ_N"/>
</dbReference>
<dbReference type="RefSeq" id="WP_116223715.1">
    <property type="nucleotide sequence ID" value="NZ_AP018437.1"/>
</dbReference>
<dbReference type="InterPro" id="IPR050445">
    <property type="entry name" value="Bact_polysacc_biosynth/exp"/>
</dbReference>
<comment type="similarity">
    <text evidence="3">Belongs to the CpsD/CapB family.</text>
</comment>